<dbReference type="AlphaFoldDB" id="A0A316AA17"/>
<feature type="transmembrane region" description="Helical" evidence="1">
    <location>
        <begin position="45"/>
        <end position="66"/>
    </location>
</feature>
<comment type="caution">
    <text evidence="2">The sequence shown here is derived from an EMBL/GenBank/DDBJ whole genome shotgun (WGS) entry which is preliminary data.</text>
</comment>
<feature type="transmembrane region" description="Helical" evidence="1">
    <location>
        <begin position="12"/>
        <end position="39"/>
    </location>
</feature>
<evidence type="ECO:0000256" key="1">
    <source>
        <dbReference type="SAM" id="Phobius"/>
    </source>
</evidence>
<dbReference type="RefSeq" id="WP_109773545.1">
    <property type="nucleotide sequence ID" value="NZ_QGDQ01000006.1"/>
</dbReference>
<dbReference type="Proteomes" id="UP000245469">
    <property type="component" value="Unassembled WGS sequence"/>
</dbReference>
<protein>
    <recommendedName>
        <fullName evidence="4">PH (Pleckstrin Homology) domain-containing protein</fullName>
    </recommendedName>
</protein>
<sequence length="161" mass="17359">MRPLLVADRRQAVRALWPALPLGGALAVLAIVLALVASSSEPSDAAIFALLVTLLLCSGRCVLWLLGPGCNGLWVDGDDVVARRLGITTRVPWSSVERVSFASAPGRPEWSTWATFERTSLRRRSGLNVNVEVLALGAASLANARRLTAECDDRGIRLERM</sequence>
<evidence type="ECO:0000313" key="3">
    <source>
        <dbReference type="Proteomes" id="UP000245469"/>
    </source>
</evidence>
<dbReference type="OrthoDB" id="5191452at2"/>
<accession>A0A316AA17</accession>
<reference evidence="2 3" key="1">
    <citation type="submission" date="2018-03" db="EMBL/GenBank/DDBJ databases">
        <title>Genomic Encyclopedia of Archaeal and Bacterial Type Strains, Phase II (KMG-II): from individual species to whole genera.</title>
        <authorList>
            <person name="Goeker M."/>
        </authorList>
    </citation>
    <scope>NUCLEOTIDE SEQUENCE [LARGE SCALE GENOMIC DNA]</scope>
    <source>
        <strain evidence="2 3">DSM 44889</strain>
    </source>
</reference>
<organism evidence="2 3">
    <name type="scientific">Quadrisphaera granulorum</name>
    <dbReference type="NCBI Taxonomy" id="317664"/>
    <lineage>
        <taxon>Bacteria</taxon>
        <taxon>Bacillati</taxon>
        <taxon>Actinomycetota</taxon>
        <taxon>Actinomycetes</taxon>
        <taxon>Kineosporiales</taxon>
        <taxon>Kineosporiaceae</taxon>
        <taxon>Quadrisphaera</taxon>
    </lineage>
</organism>
<dbReference type="EMBL" id="QGDQ01000006">
    <property type="protein sequence ID" value="PWJ54615.1"/>
    <property type="molecule type" value="Genomic_DNA"/>
</dbReference>
<proteinExistence type="predicted"/>
<keyword evidence="1" id="KW-0812">Transmembrane</keyword>
<evidence type="ECO:0008006" key="4">
    <source>
        <dbReference type="Google" id="ProtNLM"/>
    </source>
</evidence>
<gene>
    <name evidence="2" type="ORF">BXY45_10658</name>
</gene>
<evidence type="ECO:0000313" key="2">
    <source>
        <dbReference type="EMBL" id="PWJ54615.1"/>
    </source>
</evidence>
<keyword evidence="3" id="KW-1185">Reference proteome</keyword>
<name>A0A316AA17_9ACTN</name>
<keyword evidence="1" id="KW-0472">Membrane</keyword>
<keyword evidence="1" id="KW-1133">Transmembrane helix</keyword>